<dbReference type="AlphaFoldDB" id="A0A2S6EU42"/>
<dbReference type="PANTHER" id="PTHR46361:SF3">
    <property type="entry name" value="ELECTRON CARRIER_ PROTEIN DISULFIDE OXIDOREDUCTASE"/>
    <property type="match status" value="1"/>
</dbReference>
<evidence type="ECO:0000313" key="1">
    <source>
        <dbReference type="EMBL" id="PPK28681.1"/>
    </source>
</evidence>
<proteinExistence type="predicted"/>
<dbReference type="Proteomes" id="UP000239239">
    <property type="component" value="Unassembled WGS sequence"/>
</dbReference>
<dbReference type="Pfam" id="PF04784">
    <property type="entry name" value="DUF547"/>
    <property type="match status" value="1"/>
</dbReference>
<sequence>MFKSNSIFILFRKKILVLFLLSLCFITSTASAAFHRSLWPKWLVNNPLSKQTISHQAWQHFLDHHVITNEEDINLVDYVNINEKELASLKEYIKNLSQIDIDNYNRQEQLAYWINLYNALTVLTVANYYPIANIQEINISPGLFSVGPWGANIINIKNTNLSLDDINNRIIRPIWNDPRTHYALNNATIGAPNLSKQAYQGALLEQQLNDAASKYINSLRGVHVIEGKLIVSKLYDWYEEDFGGTKKSVIKHLLQFAKEPLRNQLKHINTIDSYIYNWHINCPADNQS</sequence>
<gene>
    <name evidence="1" type="ORF">C3928_14640</name>
</gene>
<dbReference type="PANTHER" id="PTHR46361">
    <property type="entry name" value="ELECTRON CARRIER/ PROTEIN DISULFIDE OXIDOREDUCTASE"/>
    <property type="match status" value="1"/>
</dbReference>
<name>A0A2S6EU42_LEGPN</name>
<reference evidence="1 2" key="1">
    <citation type="submission" date="2018-02" db="EMBL/GenBank/DDBJ databases">
        <title>Draft genome sequences of four Legionella pneumophila clinical strains isolated in Ontario.</title>
        <authorList>
            <person name="Fortuna A."/>
            <person name="Ramnarine R."/>
            <person name="Li A."/>
            <person name="Frantz C."/>
            <person name="Mallo G."/>
        </authorList>
    </citation>
    <scope>NUCLEOTIDE SEQUENCE [LARGE SCALE GENOMIC DNA]</scope>
    <source>
        <strain evidence="1 2">LG61</strain>
    </source>
</reference>
<evidence type="ECO:0000313" key="2">
    <source>
        <dbReference type="Proteomes" id="UP000239239"/>
    </source>
</evidence>
<accession>A0A2S6EU42</accession>
<dbReference type="RefSeq" id="WP_027228799.1">
    <property type="nucleotide sequence ID" value="NZ_CP017601.1"/>
</dbReference>
<protein>
    <submittedName>
        <fullName evidence="1">DUF547 domain-containing protein</fullName>
    </submittedName>
</protein>
<dbReference type="InterPro" id="IPR006869">
    <property type="entry name" value="DUF547"/>
</dbReference>
<dbReference type="OrthoDB" id="526867at2"/>
<dbReference type="EMBL" id="PQWY01000021">
    <property type="protein sequence ID" value="PPK28681.1"/>
    <property type="molecule type" value="Genomic_DNA"/>
</dbReference>
<organism evidence="1 2">
    <name type="scientific">Legionella pneumophila</name>
    <dbReference type="NCBI Taxonomy" id="446"/>
    <lineage>
        <taxon>Bacteria</taxon>
        <taxon>Pseudomonadati</taxon>
        <taxon>Pseudomonadota</taxon>
        <taxon>Gammaproteobacteria</taxon>
        <taxon>Legionellales</taxon>
        <taxon>Legionellaceae</taxon>
        <taxon>Legionella</taxon>
    </lineage>
</organism>
<comment type="caution">
    <text evidence="1">The sequence shown here is derived from an EMBL/GenBank/DDBJ whole genome shotgun (WGS) entry which is preliminary data.</text>
</comment>